<evidence type="ECO:0000256" key="9">
    <source>
        <dbReference type="ARBA" id="ARBA00023180"/>
    </source>
</evidence>
<dbReference type="Gene3D" id="3.40.50.12670">
    <property type="match status" value="1"/>
</dbReference>
<dbReference type="EMBL" id="JAJSOW010000100">
    <property type="protein sequence ID" value="KAI9185138.1"/>
    <property type="molecule type" value="Genomic_DNA"/>
</dbReference>
<dbReference type="PANTHER" id="PTHR11802">
    <property type="entry name" value="SERINE PROTEASE FAMILY S10 SERINE CARBOXYPEPTIDASE"/>
    <property type="match status" value="1"/>
</dbReference>
<feature type="chain" id="PRO_5041768981" description="Carboxypeptidase" evidence="11">
    <location>
        <begin position="28"/>
        <end position="461"/>
    </location>
</feature>
<dbReference type="PANTHER" id="PTHR11802:SF473">
    <property type="entry name" value="CARBOXYPEPTIDASE"/>
    <property type="match status" value="1"/>
</dbReference>
<protein>
    <recommendedName>
        <fullName evidence="11">Carboxypeptidase</fullName>
        <ecNumber evidence="11">3.4.16.-</ecNumber>
    </recommendedName>
</protein>
<evidence type="ECO:0000313" key="13">
    <source>
        <dbReference type="Proteomes" id="UP001064489"/>
    </source>
</evidence>
<reference evidence="12" key="1">
    <citation type="journal article" date="2022" name="Plant J.">
        <title>Strategies of tolerance reflected in two North American maple genomes.</title>
        <authorList>
            <person name="McEvoy S.L."/>
            <person name="Sezen U.U."/>
            <person name="Trouern-Trend A."/>
            <person name="McMahon S.M."/>
            <person name="Schaberg P.G."/>
            <person name="Yang J."/>
            <person name="Wegrzyn J.L."/>
            <person name="Swenson N.G."/>
        </authorList>
    </citation>
    <scope>NUCLEOTIDE SEQUENCE</scope>
    <source>
        <strain evidence="12">91603</strain>
    </source>
</reference>
<dbReference type="PROSITE" id="PS00131">
    <property type="entry name" value="CARBOXYPEPT_SER_SER"/>
    <property type="match status" value="1"/>
</dbReference>
<dbReference type="SUPFAM" id="SSF53474">
    <property type="entry name" value="alpha/beta-Hydrolases"/>
    <property type="match status" value="1"/>
</dbReference>
<dbReference type="InterPro" id="IPR033124">
    <property type="entry name" value="Ser_caboxypep_his_AS"/>
</dbReference>
<gene>
    <name evidence="12" type="ORF">LWI28_004603</name>
</gene>
<keyword evidence="6 11" id="KW-0732">Signal</keyword>
<dbReference type="Gene3D" id="6.10.250.940">
    <property type="match status" value="1"/>
</dbReference>
<keyword evidence="13" id="KW-1185">Reference proteome</keyword>
<evidence type="ECO:0000256" key="2">
    <source>
        <dbReference type="ARBA" id="ARBA00009431"/>
    </source>
</evidence>
<evidence type="ECO:0000256" key="11">
    <source>
        <dbReference type="RuleBase" id="RU361156"/>
    </source>
</evidence>
<evidence type="ECO:0000256" key="6">
    <source>
        <dbReference type="ARBA" id="ARBA00022729"/>
    </source>
</evidence>
<evidence type="ECO:0000256" key="3">
    <source>
        <dbReference type="ARBA" id="ARBA00022525"/>
    </source>
</evidence>
<evidence type="ECO:0000313" key="12">
    <source>
        <dbReference type="EMBL" id="KAI9185138.1"/>
    </source>
</evidence>
<evidence type="ECO:0000256" key="7">
    <source>
        <dbReference type="ARBA" id="ARBA00022801"/>
    </source>
</evidence>
<dbReference type="GO" id="GO:0005773">
    <property type="term" value="C:vacuole"/>
    <property type="evidence" value="ECO:0007669"/>
    <property type="project" value="TreeGrafter"/>
</dbReference>
<dbReference type="InterPro" id="IPR029058">
    <property type="entry name" value="AB_hydrolase_fold"/>
</dbReference>
<dbReference type="GO" id="GO:0004185">
    <property type="term" value="F:serine-type carboxypeptidase activity"/>
    <property type="evidence" value="ECO:0007669"/>
    <property type="project" value="UniProtKB-UniRule"/>
</dbReference>
<evidence type="ECO:0000256" key="10">
    <source>
        <dbReference type="ARBA" id="ARBA00037399"/>
    </source>
</evidence>
<keyword evidence="7 11" id="KW-0378">Hydrolase</keyword>
<dbReference type="PRINTS" id="PR00724">
    <property type="entry name" value="CRBOXYPTASEC"/>
</dbReference>
<dbReference type="Gene3D" id="3.40.50.1820">
    <property type="entry name" value="alpha/beta hydrolase"/>
    <property type="match status" value="1"/>
</dbReference>
<dbReference type="PROSITE" id="PS00560">
    <property type="entry name" value="CARBOXYPEPT_SER_HIS"/>
    <property type="match status" value="1"/>
</dbReference>
<evidence type="ECO:0000256" key="8">
    <source>
        <dbReference type="ARBA" id="ARBA00023157"/>
    </source>
</evidence>
<evidence type="ECO:0000256" key="4">
    <source>
        <dbReference type="ARBA" id="ARBA00022645"/>
    </source>
</evidence>
<evidence type="ECO:0000256" key="5">
    <source>
        <dbReference type="ARBA" id="ARBA00022670"/>
    </source>
</evidence>
<comment type="subcellular location">
    <subcellularLocation>
        <location evidence="1">Secreted</location>
    </subcellularLocation>
</comment>
<sequence length="461" mass="51042">MVKQANVTCLLLIISFFLLASIGYSEASEADYLLRQLKSRRSSRNSLPQHSLAKTEYSPVYIEPQQDDSMQLDKISALPGQPSGINFDQYAGYVTVDPKAGRALFYYFVESPQNSSTNPLVLWLNGGPGCSSFGYGAMIELGPFRVNSDGKTLFQNPYAWNNVANVIFLESPAGVGFSYSNTSSDYDGPGDKSTAIDAYTFLVNWLERFPQYKGHDFFITGESYAGHYVPQLAETVLFNNKITNQTVINLKGIAIGNGLLNEYTDTLGIFDYIWSHALISDQTYKGIRYCDKFSIFNGTDSEQCVKFLEQSSIEIGDIDYYNIYAPLCHTDNADNKASSTASVDTLDPCSDLYVKSYLNNAEVQTALHANLIKWNGCSGDIDSVLPVTSSRYSISSLNLQIKTPWYPWYTNNEVGGYAVEYQGVTFVTVRGAGHLVPNHQPERALNMISSFLQGTLPPPSS</sequence>
<dbReference type="AlphaFoldDB" id="A0AAD5J387"/>
<keyword evidence="4 11" id="KW-0121">Carboxypeptidase</keyword>
<dbReference type="FunFam" id="3.40.50.1820:FF:000030">
    <property type="entry name" value="Carboxypeptidase"/>
    <property type="match status" value="1"/>
</dbReference>
<keyword evidence="3" id="KW-0964">Secreted</keyword>
<evidence type="ECO:0000256" key="1">
    <source>
        <dbReference type="ARBA" id="ARBA00004613"/>
    </source>
</evidence>
<keyword evidence="9" id="KW-0325">Glycoprotein</keyword>
<dbReference type="InterPro" id="IPR018202">
    <property type="entry name" value="Ser_caboxypep_ser_AS"/>
</dbReference>
<proteinExistence type="inferred from homology"/>
<keyword evidence="8" id="KW-1015">Disulfide bond</keyword>
<reference evidence="12" key="2">
    <citation type="submission" date="2023-02" db="EMBL/GenBank/DDBJ databases">
        <authorList>
            <person name="Swenson N.G."/>
            <person name="Wegrzyn J.L."/>
            <person name="Mcevoy S.L."/>
        </authorList>
    </citation>
    <scope>NUCLEOTIDE SEQUENCE</scope>
    <source>
        <strain evidence="12">91603</strain>
        <tissue evidence="12">Leaf</tissue>
    </source>
</reference>
<accession>A0AAD5J387</accession>
<dbReference type="InterPro" id="IPR001563">
    <property type="entry name" value="Peptidase_S10"/>
</dbReference>
<feature type="signal peptide" evidence="11">
    <location>
        <begin position="1"/>
        <end position="27"/>
    </location>
</feature>
<dbReference type="EC" id="3.4.16.-" evidence="11"/>
<dbReference type="Proteomes" id="UP001064489">
    <property type="component" value="Chromosome 3"/>
</dbReference>
<organism evidence="12 13">
    <name type="scientific">Acer negundo</name>
    <name type="common">Box elder</name>
    <dbReference type="NCBI Taxonomy" id="4023"/>
    <lineage>
        <taxon>Eukaryota</taxon>
        <taxon>Viridiplantae</taxon>
        <taxon>Streptophyta</taxon>
        <taxon>Embryophyta</taxon>
        <taxon>Tracheophyta</taxon>
        <taxon>Spermatophyta</taxon>
        <taxon>Magnoliopsida</taxon>
        <taxon>eudicotyledons</taxon>
        <taxon>Gunneridae</taxon>
        <taxon>Pentapetalae</taxon>
        <taxon>rosids</taxon>
        <taxon>malvids</taxon>
        <taxon>Sapindales</taxon>
        <taxon>Sapindaceae</taxon>
        <taxon>Hippocastanoideae</taxon>
        <taxon>Acereae</taxon>
        <taxon>Acer</taxon>
    </lineage>
</organism>
<keyword evidence="5 11" id="KW-0645">Protease</keyword>
<dbReference type="GO" id="GO:0005576">
    <property type="term" value="C:extracellular region"/>
    <property type="evidence" value="ECO:0007669"/>
    <property type="project" value="UniProtKB-SubCell"/>
</dbReference>
<name>A0AAD5J387_ACENE</name>
<comment type="function">
    <text evidence="10">Probable carboxypeptidase.</text>
</comment>
<comment type="similarity">
    <text evidence="2 11">Belongs to the peptidase S10 family.</text>
</comment>
<dbReference type="Pfam" id="PF00450">
    <property type="entry name" value="Peptidase_S10"/>
    <property type="match status" value="1"/>
</dbReference>
<dbReference type="GO" id="GO:0006508">
    <property type="term" value="P:proteolysis"/>
    <property type="evidence" value="ECO:0007669"/>
    <property type="project" value="UniProtKB-KW"/>
</dbReference>
<comment type="caution">
    <text evidence="12">The sequence shown here is derived from an EMBL/GenBank/DDBJ whole genome shotgun (WGS) entry which is preliminary data.</text>
</comment>